<dbReference type="EMBL" id="BMCK01000001">
    <property type="protein sequence ID" value="GGD09086.1"/>
    <property type="molecule type" value="Genomic_DNA"/>
</dbReference>
<dbReference type="Proteomes" id="UP000630594">
    <property type="component" value="Unassembled WGS sequence"/>
</dbReference>
<name>A0A4P7UA70_9ACTN</name>
<reference evidence="11" key="4">
    <citation type="submission" date="2019-03" db="EMBL/GenBank/DDBJ databases">
        <authorList>
            <person name="Huang Y."/>
        </authorList>
    </citation>
    <scope>NUCLEOTIDE SEQUENCE</scope>
    <source>
        <strain evidence="11">JCM 16608</strain>
    </source>
</reference>
<dbReference type="GO" id="GO:0006352">
    <property type="term" value="P:DNA-templated transcription initiation"/>
    <property type="evidence" value="ECO:0007669"/>
    <property type="project" value="InterPro"/>
</dbReference>
<keyword evidence="5 6" id="KW-0804">Transcription</keyword>
<keyword evidence="4 6" id="KW-0238">DNA-binding</keyword>
<evidence type="ECO:0000259" key="8">
    <source>
        <dbReference type="Pfam" id="PF04542"/>
    </source>
</evidence>
<dbReference type="InterPro" id="IPR000838">
    <property type="entry name" value="RNA_pol_sigma70_ECF_CS"/>
</dbReference>
<evidence type="ECO:0000256" key="7">
    <source>
        <dbReference type="SAM" id="MobiDB-lite"/>
    </source>
</evidence>
<feature type="region of interest" description="Disordered" evidence="7">
    <location>
        <begin position="1"/>
        <end position="23"/>
    </location>
</feature>
<evidence type="ECO:0000256" key="3">
    <source>
        <dbReference type="ARBA" id="ARBA00023082"/>
    </source>
</evidence>
<dbReference type="PANTHER" id="PTHR43133:SF66">
    <property type="entry name" value="ECF RNA POLYMERASE SIGMA FACTOR SIGK"/>
    <property type="match status" value="1"/>
</dbReference>
<dbReference type="GO" id="GO:0016987">
    <property type="term" value="F:sigma factor activity"/>
    <property type="evidence" value="ECO:0007669"/>
    <property type="project" value="UniProtKB-KW"/>
</dbReference>
<evidence type="ECO:0000313" key="12">
    <source>
        <dbReference type="Proteomes" id="UP000297025"/>
    </source>
</evidence>
<feature type="domain" description="RNA polymerase sigma-70 region 2" evidence="8">
    <location>
        <begin position="50"/>
        <end position="108"/>
    </location>
</feature>
<dbReference type="EMBL" id="CP038462">
    <property type="protein sequence ID" value="QCC76195.1"/>
    <property type="molecule type" value="Genomic_DNA"/>
</dbReference>
<evidence type="ECO:0000259" key="9">
    <source>
        <dbReference type="Pfam" id="PF08281"/>
    </source>
</evidence>
<keyword evidence="2 6" id="KW-0805">Transcription regulation</keyword>
<dbReference type="NCBIfam" id="TIGR02937">
    <property type="entry name" value="sigma70-ECF"/>
    <property type="match status" value="1"/>
</dbReference>
<dbReference type="InterPro" id="IPR036388">
    <property type="entry name" value="WH-like_DNA-bd_sf"/>
</dbReference>
<dbReference type="InterPro" id="IPR013325">
    <property type="entry name" value="RNA_pol_sigma_r2"/>
</dbReference>
<dbReference type="Proteomes" id="UP000297025">
    <property type="component" value="Chromosome"/>
</dbReference>
<reference evidence="10" key="5">
    <citation type="submission" date="2024-05" db="EMBL/GenBank/DDBJ databases">
        <authorList>
            <person name="Sun Q."/>
            <person name="Sedlacek I."/>
        </authorList>
    </citation>
    <scope>NUCLEOTIDE SEQUENCE</scope>
    <source>
        <strain evidence="10">CCM 7403</strain>
    </source>
</reference>
<organism evidence="11 12">
    <name type="scientific">Nocardioides daphniae</name>
    <dbReference type="NCBI Taxonomy" id="402297"/>
    <lineage>
        <taxon>Bacteria</taxon>
        <taxon>Bacillati</taxon>
        <taxon>Actinomycetota</taxon>
        <taxon>Actinomycetes</taxon>
        <taxon>Propionibacteriales</taxon>
        <taxon>Nocardioidaceae</taxon>
        <taxon>Nocardioides</taxon>
    </lineage>
</organism>
<feature type="compositionally biased region" description="Low complexity" evidence="7">
    <location>
        <begin position="8"/>
        <end position="23"/>
    </location>
</feature>
<protein>
    <recommendedName>
        <fullName evidence="6">RNA polymerase sigma factor</fullName>
    </recommendedName>
</protein>
<comment type="similarity">
    <text evidence="1 6">Belongs to the sigma-70 factor family. ECF subfamily.</text>
</comment>
<evidence type="ECO:0000256" key="6">
    <source>
        <dbReference type="RuleBase" id="RU000716"/>
    </source>
</evidence>
<evidence type="ECO:0000256" key="1">
    <source>
        <dbReference type="ARBA" id="ARBA00010641"/>
    </source>
</evidence>
<dbReference type="Pfam" id="PF04542">
    <property type="entry name" value="Sigma70_r2"/>
    <property type="match status" value="1"/>
</dbReference>
<evidence type="ECO:0000256" key="5">
    <source>
        <dbReference type="ARBA" id="ARBA00023163"/>
    </source>
</evidence>
<dbReference type="SUPFAM" id="SSF88659">
    <property type="entry name" value="Sigma3 and sigma4 domains of RNA polymerase sigma factors"/>
    <property type="match status" value="1"/>
</dbReference>
<proteinExistence type="inferred from homology"/>
<evidence type="ECO:0000256" key="4">
    <source>
        <dbReference type="ARBA" id="ARBA00023125"/>
    </source>
</evidence>
<dbReference type="InterPro" id="IPR039425">
    <property type="entry name" value="RNA_pol_sigma-70-like"/>
</dbReference>
<dbReference type="Pfam" id="PF08281">
    <property type="entry name" value="Sigma70_r4_2"/>
    <property type="match status" value="1"/>
</dbReference>
<dbReference type="OrthoDB" id="9784272at2"/>
<dbReference type="KEGG" id="ndp:E2C04_01440"/>
<dbReference type="SUPFAM" id="SSF88946">
    <property type="entry name" value="Sigma2 domain of RNA polymerase sigma factors"/>
    <property type="match status" value="1"/>
</dbReference>
<dbReference type="InterPro" id="IPR013324">
    <property type="entry name" value="RNA_pol_sigma_r3/r4-like"/>
</dbReference>
<dbReference type="Gene3D" id="1.10.10.10">
    <property type="entry name" value="Winged helix-like DNA-binding domain superfamily/Winged helix DNA-binding domain"/>
    <property type="match status" value="1"/>
</dbReference>
<sequence>MDHLRPLPSEGPEPGSSGGSASPDVAALLRASAQGDQQAFAQFYDATCAQAYGLAVRVLRNPSHAQEVTQEAYLLVWRQSARFDPTRGSALAWLMTIVHRAAVDRVRASESAVRREQVWEQVARPLDHDQTAEAAQAALEGHRVRRAVAELTPAQRQAVELAYFGGYTHTEVASMLEVPLGTAKTRIRDGLIRLRDALGVAR</sequence>
<evidence type="ECO:0000313" key="11">
    <source>
        <dbReference type="EMBL" id="QCC76195.1"/>
    </source>
</evidence>
<keyword evidence="13" id="KW-1185">Reference proteome</keyword>
<feature type="domain" description="RNA polymerase sigma factor 70 region 4 type 2" evidence="9">
    <location>
        <begin position="143"/>
        <end position="194"/>
    </location>
</feature>
<dbReference type="InterPro" id="IPR013249">
    <property type="entry name" value="RNA_pol_sigma70_r4_t2"/>
</dbReference>
<gene>
    <name evidence="10" type="primary">rpoE</name>
    <name evidence="11" type="ORF">E2C04_01440</name>
    <name evidence="10" type="ORF">GCM10007231_04970</name>
</gene>
<dbReference type="RefSeq" id="WP_135831244.1">
    <property type="nucleotide sequence ID" value="NZ_BMCK01000001.1"/>
</dbReference>
<reference evidence="13" key="3">
    <citation type="journal article" date="2019" name="Int. J. Syst. Evol. Microbiol.">
        <title>The Global Catalogue of Microorganisms (GCM) 10K type strain sequencing project: providing services to taxonomists for standard genome sequencing and annotation.</title>
        <authorList>
            <consortium name="The Broad Institute Genomics Platform"/>
            <consortium name="The Broad Institute Genome Sequencing Center for Infectious Disease"/>
            <person name="Wu L."/>
            <person name="Ma J."/>
        </authorList>
    </citation>
    <scope>NUCLEOTIDE SEQUENCE [LARGE SCALE GENOMIC DNA]</scope>
    <source>
        <strain evidence="13">CCM 7403</strain>
    </source>
</reference>
<dbReference type="InterPro" id="IPR007627">
    <property type="entry name" value="RNA_pol_sigma70_r2"/>
</dbReference>
<dbReference type="InterPro" id="IPR014284">
    <property type="entry name" value="RNA_pol_sigma-70_dom"/>
</dbReference>
<reference evidence="11 12" key="1">
    <citation type="journal article" date="2008" name="Int. J. Syst. Evol. Microbiol.">
        <title>Nocardioides daphniae sp. nov., isolated from Daphnia cucullata (Crustacea: Cladocera).</title>
        <authorList>
            <person name="Toth E.M."/>
            <person name="Keki Z."/>
            <person name="Homonnay Z.G."/>
            <person name="Borsodi A.K."/>
            <person name="Marialigeti K."/>
            <person name="Schumann P."/>
        </authorList>
    </citation>
    <scope>NUCLEOTIDE SEQUENCE [LARGE SCALE GENOMIC DNA]</scope>
    <source>
        <strain evidence="11 12">JCM 16608</strain>
    </source>
</reference>
<evidence type="ECO:0000256" key="2">
    <source>
        <dbReference type="ARBA" id="ARBA00023015"/>
    </source>
</evidence>
<reference evidence="10" key="2">
    <citation type="journal article" date="2014" name="Int. J. Syst. Evol. Microbiol.">
        <title>Complete genome of a new Firmicutes species belonging to the dominant human colonic microbiota ('Ruminococcus bicirculans') reveals two chromosomes and a selective capacity to utilize plant glucans.</title>
        <authorList>
            <consortium name="NISC Comparative Sequencing Program"/>
            <person name="Wegmann U."/>
            <person name="Louis P."/>
            <person name="Goesmann A."/>
            <person name="Henrissat B."/>
            <person name="Duncan S.H."/>
            <person name="Flint H.J."/>
        </authorList>
    </citation>
    <scope>NUCLEOTIDE SEQUENCE</scope>
    <source>
        <strain evidence="10">CCM 7403</strain>
    </source>
</reference>
<dbReference type="Gene3D" id="1.10.1740.10">
    <property type="match status" value="1"/>
</dbReference>
<evidence type="ECO:0000313" key="10">
    <source>
        <dbReference type="EMBL" id="GGD09086.1"/>
    </source>
</evidence>
<dbReference type="AlphaFoldDB" id="A0A4P7UA70"/>
<dbReference type="GO" id="GO:0003677">
    <property type="term" value="F:DNA binding"/>
    <property type="evidence" value="ECO:0007669"/>
    <property type="project" value="UniProtKB-KW"/>
</dbReference>
<dbReference type="PROSITE" id="PS01063">
    <property type="entry name" value="SIGMA70_ECF"/>
    <property type="match status" value="1"/>
</dbReference>
<dbReference type="GO" id="GO:0006950">
    <property type="term" value="P:response to stress"/>
    <property type="evidence" value="ECO:0007669"/>
    <property type="project" value="UniProtKB-ARBA"/>
</dbReference>
<accession>A0A4P7UA70</accession>
<keyword evidence="3 6" id="KW-0731">Sigma factor</keyword>
<evidence type="ECO:0000313" key="13">
    <source>
        <dbReference type="Proteomes" id="UP000630594"/>
    </source>
</evidence>
<dbReference type="CDD" id="cd06171">
    <property type="entry name" value="Sigma70_r4"/>
    <property type="match status" value="1"/>
</dbReference>
<dbReference type="NCBIfam" id="NF007228">
    <property type="entry name" value="PRK09646.1"/>
    <property type="match status" value="1"/>
</dbReference>
<dbReference type="PANTHER" id="PTHR43133">
    <property type="entry name" value="RNA POLYMERASE ECF-TYPE SIGMA FACTO"/>
    <property type="match status" value="1"/>
</dbReference>